<accession>A0A4Y2K712</accession>
<dbReference type="Proteomes" id="UP000499080">
    <property type="component" value="Unassembled WGS sequence"/>
</dbReference>
<dbReference type="OrthoDB" id="10328277at2759"/>
<dbReference type="EMBL" id="BGPR01004289">
    <property type="protein sequence ID" value="GBM98047.1"/>
    <property type="molecule type" value="Genomic_DNA"/>
</dbReference>
<dbReference type="GO" id="GO:0003676">
    <property type="term" value="F:nucleic acid binding"/>
    <property type="evidence" value="ECO:0007669"/>
    <property type="project" value="InterPro"/>
</dbReference>
<dbReference type="Gene3D" id="3.30.420.10">
    <property type="entry name" value="Ribonuclease H-like superfamily/Ribonuclease H"/>
    <property type="match status" value="1"/>
</dbReference>
<dbReference type="AlphaFoldDB" id="A0A4Y2K712"/>
<evidence type="ECO:0000313" key="1">
    <source>
        <dbReference type="EMBL" id="GBM98047.1"/>
    </source>
</evidence>
<evidence type="ECO:0000313" key="2">
    <source>
        <dbReference type="Proteomes" id="UP000499080"/>
    </source>
</evidence>
<organism evidence="1 2">
    <name type="scientific">Araneus ventricosus</name>
    <name type="common">Orbweaver spider</name>
    <name type="synonym">Epeira ventricosa</name>
    <dbReference type="NCBI Taxonomy" id="182803"/>
    <lineage>
        <taxon>Eukaryota</taxon>
        <taxon>Metazoa</taxon>
        <taxon>Ecdysozoa</taxon>
        <taxon>Arthropoda</taxon>
        <taxon>Chelicerata</taxon>
        <taxon>Arachnida</taxon>
        <taxon>Araneae</taxon>
        <taxon>Araneomorphae</taxon>
        <taxon>Entelegynae</taxon>
        <taxon>Araneoidea</taxon>
        <taxon>Araneidae</taxon>
        <taxon>Araneus</taxon>
    </lineage>
</organism>
<sequence>MSPDLNTIENVWSIMSRKVYENGRQFYSVNALKTATEKCMRKVRSDFQPLHCNHSKFPNMLREILLLSFLLGVAFAANSANQYVDNVLQTSLQQELRSANLLPAQIPDFSVVLGATQYRKGVTNVDFTFGNVTGLDRIKRKVDCSGPRNFKGEISINCTLSLFPLQSAHRTVVRNSTYSNVGKVQAAVTEVLVDVRIVGRPQNYLGLLKTFNVLNLDTLTPVFSNVPAYIRGDLPYLQSVYKRHVLDNVQYILSQRYADAVRRAIAFKPMPRQ</sequence>
<comment type="caution">
    <text evidence="1">The sequence shown here is derived from an EMBL/GenBank/DDBJ whole genome shotgun (WGS) entry which is preliminary data.</text>
</comment>
<proteinExistence type="predicted"/>
<keyword evidence="2" id="KW-1185">Reference proteome</keyword>
<dbReference type="InterPro" id="IPR036397">
    <property type="entry name" value="RNaseH_sf"/>
</dbReference>
<reference evidence="1 2" key="1">
    <citation type="journal article" date="2019" name="Sci. Rep.">
        <title>Orb-weaving spider Araneus ventricosus genome elucidates the spidroin gene catalogue.</title>
        <authorList>
            <person name="Kono N."/>
            <person name="Nakamura H."/>
            <person name="Ohtoshi R."/>
            <person name="Moran D.A.P."/>
            <person name="Shinohara A."/>
            <person name="Yoshida Y."/>
            <person name="Fujiwara M."/>
            <person name="Mori M."/>
            <person name="Tomita M."/>
            <person name="Arakawa K."/>
        </authorList>
    </citation>
    <scope>NUCLEOTIDE SEQUENCE [LARGE SCALE GENOMIC DNA]</scope>
</reference>
<gene>
    <name evidence="1" type="ORF">AVEN_257980_1</name>
</gene>
<dbReference type="Gene3D" id="3.15.10.50">
    <property type="match status" value="1"/>
</dbReference>
<dbReference type="InterPro" id="IPR038602">
    <property type="entry name" value="Mite_allergen_7_sf"/>
</dbReference>
<protein>
    <submittedName>
        <fullName evidence="1">Uncharacterized protein</fullName>
    </submittedName>
</protein>
<name>A0A4Y2K712_ARAVE</name>